<dbReference type="EMBL" id="HACG01024488">
    <property type="protein sequence ID" value="CEK71353.1"/>
    <property type="molecule type" value="Transcribed_RNA"/>
</dbReference>
<accession>A0A0B6ZS09</accession>
<evidence type="ECO:0000256" key="1">
    <source>
        <dbReference type="SAM" id="MobiDB-lite"/>
    </source>
</evidence>
<proteinExistence type="predicted"/>
<name>A0A0B6ZS09_9EUPU</name>
<sequence>MSFLKFWSKKDKTGDDDLKRDEAIDPELEKRRLRHSLSISRSGRFKQKKRERGQILDKPELFNGQ</sequence>
<protein>
    <submittedName>
        <fullName evidence="2">Uncharacterized protein</fullName>
    </submittedName>
</protein>
<dbReference type="AlphaFoldDB" id="A0A0B6ZS09"/>
<feature type="region of interest" description="Disordered" evidence="1">
    <location>
        <begin position="39"/>
        <end position="65"/>
    </location>
</feature>
<feature type="non-terminal residue" evidence="2">
    <location>
        <position position="65"/>
    </location>
</feature>
<reference evidence="2" key="1">
    <citation type="submission" date="2014-12" db="EMBL/GenBank/DDBJ databases">
        <title>Insight into the proteome of Arion vulgaris.</title>
        <authorList>
            <person name="Aradska J."/>
            <person name="Bulat T."/>
            <person name="Smidak R."/>
            <person name="Sarate P."/>
            <person name="Gangsoo J."/>
            <person name="Sialana F."/>
            <person name="Bilban M."/>
            <person name="Lubec G."/>
        </authorList>
    </citation>
    <scope>NUCLEOTIDE SEQUENCE</scope>
    <source>
        <tissue evidence="2">Skin</tissue>
    </source>
</reference>
<evidence type="ECO:0000313" key="2">
    <source>
        <dbReference type="EMBL" id="CEK71353.1"/>
    </source>
</evidence>
<feature type="compositionally biased region" description="Basic and acidic residues" evidence="1">
    <location>
        <begin position="52"/>
        <end position="65"/>
    </location>
</feature>
<gene>
    <name evidence="2" type="primary">ORF78011</name>
</gene>
<organism evidence="2">
    <name type="scientific">Arion vulgaris</name>
    <dbReference type="NCBI Taxonomy" id="1028688"/>
    <lineage>
        <taxon>Eukaryota</taxon>
        <taxon>Metazoa</taxon>
        <taxon>Spiralia</taxon>
        <taxon>Lophotrochozoa</taxon>
        <taxon>Mollusca</taxon>
        <taxon>Gastropoda</taxon>
        <taxon>Heterobranchia</taxon>
        <taxon>Euthyneura</taxon>
        <taxon>Panpulmonata</taxon>
        <taxon>Eupulmonata</taxon>
        <taxon>Stylommatophora</taxon>
        <taxon>Helicina</taxon>
        <taxon>Arionoidea</taxon>
        <taxon>Arionidae</taxon>
        <taxon>Arion</taxon>
    </lineage>
</organism>